<comment type="subcellular location">
    <subcellularLocation>
        <location evidence="1">Membrane</location>
        <topology evidence="1">Multi-pass membrane protein</topology>
    </subcellularLocation>
</comment>
<keyword evidence="7" id="KW-1185">Reference proteome</keyword>
<evidence type="ECO:0008006" key="8">
    <source>
        <dbReference type="Google" id="ProtNLM"/>
    </source>
</evidence>
<dbReference type="Proteomes" id="UP001239994">
    <property type="component" value="Unassembled WGS sequence"/>
</dbReference>
<feature type="transmembrane region" description="Helical" evidence="5">
    <location>
        <begin position="85"/>
        <end position="107"/>
    </location>
</feature>
<keyword evidence="4 5" id="KW-0472">Membrane</keyword>
<keyword evidence="3 5" id="KW-1133">Transmembrane helix</keyword>
<dbReference type="PANTHER" id="PTHR11040:SF58">
    <property type="entry name" value="ZINC TRANSPORTER ZIP1"/>
    <property type="match status" value="1"/>
</dbReference>
<name>A0AAD9DXY1_9TELE</name>
<evidence type="ECO:0000256" key="5">
    <source>
        <dbReference type="SAM" id="Phobius"/>
    </source>
</evidence>
<evidence type="ECO:0000313" key="6">
    <source>
        <dbReference type="EMBL" id="KAK1795512.1"/>
    </source>
</evidence>
<feature type="transmembrane region" description="Helical" evidence="5">
    <location>
        <begin position="227"/>
        <end position="249"/>
    </location>
</feature>
<sequence length="318" mass="34103">MTSVPAPTHVNLGSVFRLCSSTVLFGFAPFWVVSATIRWGLYPDTRHRVLSLLSSSAAGVLLAHCMLDVVPAYLREMTKTFSDLGVTLCFPVPEFILAMGFLLLLLIEQALLAQREQHDNHTEKKSAVPVGCGLGSNDHSQARCSRTVQEWPEPSGGRGSEDHARDVSLSAVRAFVLVLSLCLCSVLDSGALVQRQGGGRGPDLLLCNGLVSFSLALKLAQSQLRQVVLAASVLLFSAMAPLGVVLGGALRQTPPVPQYQLARATLQGLAAGSFSYIIFMEVLPHVLNTRGQRIPRATLLLTGFSAITAVLFIKLSLE</sequence>
<evidence type="ECO:0000256" key="3">
    <source>
        <dbReference type="ARBA" id="ARBA00022989"/>
    </source>
</evidence>
<feature type="transmembrane region" description="Helical" evidence="5">
    <location>
        <begin position="269"/>
        <end position="287"/>
    </location>
</feature>
<keyword evidence="2 5" id="KW-0812">Transmembrane</keyword>
<evidence type="ECO:0000313" key="7">
    <source>
        <dbReference type="Proteomes" id="UP001239994"/>
    </source>
</evidence>
<evidence type="ECO:0000256" key="4">
    <source>
        <dbReference type="ARBA" id="ARBA00023136"/>
    </source>
</evidence>
<proteinExistence type="predicted"/>
<dbReference type="PANTHER" id="PTHR11040">
    <property type="entry name" value="ZINC/IRON TRANSPORTER"/>
    <property type="match status" value="1"/>
</dbReference>
<comment type="caution">
    <text evidence="6">The sequence shown here is derived from an EMBL/GenBank/DDBJ whole genome shotgun (WGS) entry which is preliminary data.</text>
</comment>
<dbReference type="InterPro" id="IPR003689">
    <property type="entry name" value="ZIP"/>
</dbReference>
<protein>
    <recommendedName>
        <fullName evidence="8">Solute carrier family 39 member 1</fullName>
    </recommendedName>
</protein>
<feature type="transmembrane region" description="Helical" evidence="5">
    <location>
        <begin position="299"/>
        <end position="317"/>
    </location>
</feature>
<gene>
    <name evidence="6" type="ORF">P4O66_010675</name>
</gene>
<evidence type="ECO:0000256" key="1">
    <source>
        <dbReference type="ARBA" id="ARBA00004141"/>
    </source>
</evidence>
<dbReference type="GO" id="GO:0005886">
    <property type="term" value="C:plasma membrane"/>
    <property type="evidence" value="ECO:0007669"/>
    <property type="project" value="TreeGrafter"/>
</dbReference>
<organism evidence="6 7">
    <name type="scientific">Electrophorus voltai</name>
    <dbReference type="NCBI Taxonomy" id="2609070"/>
    <lineage>
        <taxon>Eukaryota</taxon>
        <taxon>Metazoa</taxon>
        <taxon>Chordata</taxon>
        <taxon>Craniata</taxon>
        <taxon>Vertebrata</taxon>
        <taxon>Euteleostomi</taxon>
        <taxon>Actinopterygii</taxon>
        <taxon>Neopterygii</taxon>
        <taxon>Teleostei</taxon>
        <taxon>Ostariophysi</taxon>
        <taxon>Gymnotiformes</taxon>
        <taxon>Gymnotoidei</taxon>
        <taxon>Gymnotidae</taxon>
        <taxon>Electrophorus</taxon>
    </lineage>
</organism>
<dbReference type="AlphaFoldDB" id="A0AAD9DXY1"/>
<accession>A0AAD9DXY1</accession>
<feature type="transmembrane region" description="Helical" evidence="5">
    <location>
        <begin position="49"/>
        <end position="73"/>
    </location>
</feature>
<reference evidence="6" key="1">
    <citation type="submission" date="2023-03" db="EMBL/GenBank/DDBJ databases">
        <title>Electrophorus voltai genome.</title>
        <authorList>
            <person name="Bian C."/>
        </authorList>
    </citation>
    <scope>NUCLEOTIDE SEQUENCE</scope>
    <source>
        <strain evidence="6">CB-2022</strain>
        <tissue evidence="6">Muscle</tissue>
    </source>
</reference>
<evidence type="ECO:0000256" key="2">
    <source>
        <dbReference type="ARBA" id="ARBA00022692"/>
    </source>
</evidence>
<feature type="transmembrane region" description="Helical" evidence="5">
    <location>
        <begin position="15"/>
        <end position="37"/>
    </location>
</feature>
<dbReference type="Pfam" id="PF02535">
    <property type="entry name" value="Zip"/>
    <property type="match status" value="1"/>
</dbReference>
<dbReference type="EMBL" id="JAROKS010000016">
    <property type="protein sequence ID" value="KAK1795512.1"/>
    <property type="molecule type" value="Genomic_DNA"/>
</dbReference>
<dbReference type="GO" id="GO:0005385">
    <property type="term" value="F:zinc ion transmembrane transporter activity"/>
    <property type="evidence" value="ECO:0007669"/>
    <property type="project" value="TreeGrafter"/>
</dbReference>